<dbReference type="Pfam" id="PF13610">
    <property type="entry name" value="DDE_Tnp_IS240"/>
    <property type="match status" value="1"/>
</dbReference>
<organism evidence="2 3">
    <name type="scientific">Candidatus Protofrankia californiensis</name>
    <dbReference type="NCBI Taxonomy" id="1839754"/>
    <lineage>
        <taxon>Bacteria</taxon>
        <taxon>Bacillati</taxon>
        <taxon>Actinomycetota</taxon>
        <taxon>Actinomycetes</taxon>
        <taxon>Frankiales</taxon>
        <taxon>Frankiaceae</taxon>
        <taxon>Protofrankia</taxon>
    </lineage>
</organism>
<proteinExistence type="predicted"/>
<dbReference type="Proteomes" id="UP000199013">
    <property type="component" value="Unassembled WGS sequence"/>
</dbReference>
<evidence type="ECO:0000313" key="3">
    <source>
        <dbReference type="Proteomes" id="UP000199013"/>
    </source>
</evidence>
<keyword evidence="3" id="KW-1185">Reference proteome</keyword>
<evidence type="ECO:0000259" key="1">
    <source>
        <dbReference type="Pfam" id="PF13610"/>
    </source>
</evidence>
<reference evidence="3" key="1">
    <citation type="submission" date="2016-02" db="EMBL/GenBank/DDBJ databases">
        <authorList>
            <person name="Wibberg D."/>
        </authorList>
    </citation>
    <scope>NUCLEOTIDE SEQUENCE [LARGE SCALE GENOMIC DNA]</scope>
</reference>
<name>A0A1C3NYM5_9ACTN</name>
<protein>
    <recommendedName>
        <fullName evidence="1">DDE domain-containing protein</fullName>
    </recommendedName>
</protein>
<gene>
    <name evidence="2" type="ORF">FDG2_2928</name>
</gene>
<feature type="domain" description="DDE" evidence="1">
    <location>
        <begin position="2"/>
        <end position="72"/>
    </location>
</feature>
<dbReference type="EMBL" id="FLUV01001235">
    <property type="protein sequence ID" value="SBW22647.1"/>
    <property type="molecule type" value="Genomic_DNA"/>
</dbReference>
<sequence length="96" mass="10777">MTTDQAAAYPRVLDELLPDACHIDALRANNRIESDHSQLKARLRPMRRLKRLRCAQTVSAGHAFVRNIRRGHYELGVDAEPGLWLSAAFAELTLAV</sequence>
<accession>A0A1C3NYM5</accession>
<evidence type="ECO:0000313" key="2">
    <source>
        <dbReference type="EMBL" id="SBW22647.1"/>
    </source>
</evidence>
<dbReference type="InterPro" id="IPR032874">
    <property type="entry name" value="DDE_dom"/>
</dbReference>
<dbReference type="AlphaFoldDB" id="A0A1C3NYM5"/>